<name>A0A674J5Q6_9SAUR</name>
<dbReference type="GO" id="GO:0046983">
    <property type="term" value="F:protein dimerization activity"/>
    <property type="evidence" value="ECO:0007669"/>
    <property type="project" value="InterPro"/>
</dbReference>
<dbReference type="Proteomes" id="UP000472274">
    <property type="component" value="Unplaced"/>
</dbReference>
<dbReference type="InParanoid" id="A0A674J5Q6"/>
<dbReference type="PANTHER" id="PTHR46289">
    <property type="entry name" value="52 KDA REPRESSOR OF THE INHIBITOR OF THE PROTEIN KINASE-LIKE PROTEIN-RELATED"/>
    <property type="match status" value="1"/>
</dbReference>
<dbReference type="GeneTree" id="ENSGT00940000154356"/>
<dbReference type="Pfam" id="PF05699">
    <property type="entry name" value="Dimer_Tnp_hAT"/>
    <property type="match status" value="1"/>
</dbReference>
<dbReference type="AlphaFoldDB" id="A0A674J5Q6"/>
<evidence type="ECO:0000313" key="3">
    <source>
        <dbReference type="Proteomes" id="UP000472274"/>
    </source>
</evidence>
<organism evidence="2 3">
    <name type="scientific">Terrapene triunguis</name>
    <name type="common">Three-toed box turtle</name>
    <dbReference type="NCBI Taxonomy" id="2587831"/>
    <lineage>
        <taxon>Eukaryota</taxon>
        <taxon>Metazoa</taxon>
        <taxon>Chordata</taxon>
        <taxon>Craniata</taxon>
        <taxon>Vertebrata</taxon>
        <taxon>Euteleostomi</taxon>
        <taxon>Archelosauria</taxon>
        <taxon>Testudinata</taxon>
        <taxon>Testudines</taxon>
        <taxon>Cryptodira</taxon>
        <taxon>Durocryptodira</taxon>
        <taxon>Testudinoidea</taxon>
        <taxon>Emydidae</taxon>
        <taxon>Terrapene</taxon>
    </lineage>
</organism>
<protein>
    <recommendedName>
        <fullName evidence="1">HAT C-terminal dimerisation domain-containing protein</fullName>
    </recommendedName>
</protein>
<feature type="domain" description="HAT C-terminal dimerisation" evidence="1">
    <location>
        <begin position="227"/>
        <end position="282"/>
    </location>
</feature>
<dbReference type="InterPro" id="IPR008906">
    <property type="entry name" value="HATC_C_dom"/>
</dbReference>
<evidence type="ECO:0000259" key="1">
    <source>
        <dbReference type="Pfam" id="PF05699"/>
    </source>
</evidence>
<keyword evidence="3" id="KW-1185">Reference proteome</keyword>
<evidence type="ECO:0000313" key="2">
    <source>
        <dbReference type="Ensembl" id="ENSTMTP00000015282.1"/>
    </source>
</evidence>
<sequence>MSKTKISLWFGLGLFCYYFVELPGTKLSRHPTGLVLLATSAILESYSKIVDALESIAEDQSQKGETIREAENIANKMQELEFVFMLTMWNEILQHFYHTSQALQEKELDLKTCANLCQSLADHLHTLRNDFERFEDISKDILPDTNYKEAQSRKRIRKKQANDKTNFTGEVKCTKKYQPVDLNMNLCGEVRQFHCYMRTKFNETGKMKFSHIDLHDTILKDGIQCVFPNVEIALRIFLTLMITNCSAERSFSQLKRIKNPQRTTMCQDRLDSLSLLCMEADMLRRVSFDKRIQNFAIRKSRKKLF</sequence>
<dbReference type="SUPFAM" id="SSF53098">
    <property type="entry name" value="Ribonuclease H-like"/>
    <property type="match status" value="1"/>
</dbReference>
<proteinExistence type="predicted"/>
<accession>A0A674J5Q6</accession>
<dbReference type="Ensembl" id="ENSTMTT00000015830.1">
    <property type="protein sequence ID" value="ENSTMTP00000015282.1"/>
    <property type="gene ID" value="ENSTMTG00000011195.1"/>
</dbReference>
<dbReference type="PANTHER" id="PTHR46289:SF14">
    <property type="entry name" value="DUF4371 DOMAIN-CONTAINING PROTEIN"/>
    <property type="match status" value="1"/>
</dbReference>
<reference evidence="2" key="1">
    <citation type="submission" date="2025-08" db="UniProtKB">
        <authorList>
            <consortium name="Ensembl"/>
        </authorList>
    </citation>
    <scope>IDENTIFICATION</scope>
</reference>
<dbReference type="InterPro" id="IPR052958">
    <property type="entry name" value="IFN-induced_PKR_regulator"/>
</dbReference>
<dbReference type="InterPro" id="IPR012337">
    <property type="entry name" value="RNaseH-like_sf"/>
</dbReference>
<reference evidence="2" key="2">
    <citation type="submission" date="2025-09" db="UniProtKB">
        <authorList>
            <consortium name="Ensembl"/>
        </authorList>
    </citation>
    <scope>IDENTIFICATION</scope>
</reference>